<evidence type="ECO:0000256" key="5">
    <source>
        <dbReference type="ARBA" id="ARBA00022989"/>
    </source>
</evidence>
<gene>
    <name evidence="11" type="ORF">PEVE_00000399</name>
</gene>
<feature type="transmembrane region" description="Helical" evidence="9">
    <location>
        <begin position="725"/>
        <end position="748"/>
    </location>
</feature>
<evidence type="ECO:0000256" key="4">
    <source>
        <dbReference type="ARBA" id="ARBA00022837"/>
    </source>
</evidence>
<keyword evidence="3 9" id="KW-0812">Transmembrane</keyword>
<dbReference type="PANTHER" id="PTHR46726">
    <property type="entry name" value="TWO PORE CHANNEL 3"/>
    <property type="match status" value="1"/>
</dbReference>
<dbReference type="Pfam" id="PF00520">
    <property type="entry name" value="Ion_trans"/>
    <property type="match status" value="2"/>
</dbReference>
<feature type="compositionally biased region" description="Low complexity" evidence="8">
    <location>
        <begin position="1238"/>
        <end position="1253"/>
    </location>
</feature>
<feature type="transmembrane region" description="Helical" evidence="9">
    <location>
        <begin position="280"/>
        <end position="300"/>
    </location>
</feature>
<feature type="domain" description="SH3" evidence="10">
    <location>
        <begin position="892"/>
        <end position="950"/>
    </location>
</feature>
<dbReference type="Gene3D" id="1.10.287.70">
    <property type="match status" value="2"/>
</dbReference>
<keyword evidence="2 7" id="KW-0728">SH3 domain</keyword>
<dbReference type="Gene3D" id="2.30.30.40">
    <property type="entry name" value="SH3 Domains"/>
    <property type="match status" value="1"/>
</dbReference>
<dbReference type="Gene3D" id="1.10.238.10">
    <property type="entry name" value="EF-hand"/>
    <property type="match status" value="1"/>
</dbReference>
<evidence type="ECO:0000313" key="11">
    <source>
        <dbReference type="EMBL" id="CAH3018957.1"/>
    </source>
</evidence>
<sequence length="1312" mass="147444">MADNEVTEDEATERSTSVTILVENESPFSSDVLEEKSCSSSIPCSGQSSLFNLRTGEKFRTLKRRSSVENFGQFGFLVPALALFPQADGTDALTKQFGDLQGSHRELKLAAAHIDDALKGRGSYGKARSYFKPRLAKRCFDILDNPWFRRAVICNSLIHSFLIFFEPPTINVLSVHPMVFALNLFCILLFIFDVVVHIIFLTWPVFWSRRAEGGLWNGVEFVLVCCFTVDFILLLASRFSEVYIPQIFRSLRLALILCKVKNIRHIFNVLLTIGFKLSKLFFIILVFVLLFASVGVHVLMDAYDCNGPLGNSSSTTFHHGQSVPCFVEDEEKVYKGAFNHVAFAMLRLFVLLSTENFPEVLLPALRVHPGYFVYFGLYVFVGVFFLTAILLAIVVDSYWVFSKKHVKKERSRERAELAKAWNLLDPLGKGALSIDDEKFIKLFQLLKPKNSEPENFMLIEMLDANEDGEVDSFEWTTMLSQVLSLEFEDDEDLLLLDETLGLSKRMIRIREAAKFLTETEVFSHFILLLIILHCILFAFKWKGESLEVELIVQVTRSIIVTIFLFEGIMRILAVGKQIIEPLEIMDLFLTALAFSSNFVWYTRYPDFFWFRNYATTISSLAVFCRLPFNNRQLKQAVSIFLRIAPIMVDLLCLLGIIVYLIASVGMELFHGAPETSEGHMYLPACGLGFQTFWCSVLILFQMVTTSNWHEIMNSVMEATGNNWTSLYFVAAYILVNMVVMNLFVAIAIEAFNKLGTLDEDPHQLRPHIERQSSEQRPPTVDASAKHHAVYMISSVASSLFGSVRVDQVAERRQSLAAVESLNVRRGTLKRGSIAKNRRPSIPEEKAEENGKKEDEVFEFEKDEVGEGKGDKRERVLKKRMKEKKQARKSMANAEQKVRVVTTFRGLRDNDLDLQVGDEVTVFLKKDDWWQGRCKNKVGWFPASHVILRTVKAIPEYGKRKGKHSTEGGDGEKVKLSSQSTSDENENKVQELVKEKSFTSLNRKENSFHRERSATGGTLAPGTPPAVRGRMKVKKSGDWRREILGDMTVMNAEELRELNNIMRAELRTPTGLRSKRLGPLRLASDDDSLRECPINEDRELVDINQVRPNSGVSLEPRPFSGRLMGRSGSPRFGQNAVSPSGRFRSESGSSGERSPRVPSVEFFSPGTPSPPSTNTDKPDPLNISASKRISPKQEKKQKQKTNNGEMPEWMINFVTTNNLVVGKDVKLDESKANRKRRSSTSTSGTVTTTKTGTKTGTGTGSKAGSSSPRVASKSRSSPAVARKADNSPAGSRSPSIGRPVTPAKGTSRRSVAQ</sequence>
<evidence type="ECO:0000256" key="9">
    <source>
        <dbReference type="SAM" id="Phobius"/>
    </source>
</evidence>
<evidence type="ECO:0000256" key="6">
    <source>
        <dbReference type="ARBA" id="ARBA00023136"/>
    </source>
</evidence>
<evidence type="ECO:0000259" key="10">
    <source>
        <dbReference type="PROSITE" id="PS50002"/>
    </source>
</evidence>
<feature type="transmembrane region" description="Helical" evidence="9">
    <location>
        <begin position="215"/>
        <end position="236"/>
    </location>
</feature>
<dbReference type="SUPFAM" id="SSF47473">
    <property type="entry name" value="EF-hand"/>
    <property type="match status" value="1"/>
</dbReference>
<comment type="subcellular location">
    <subcellularLocation>
        <location evidence="1">Membrane</location>
        <topology evidence="1">Multi-pass membrane protein</topology>
    </subcellularLocation>
</comment>
<name>A0ABN8LSF1_9CNID</name>
<feature type="compositionally biased region" description="Low complexity" evidence="8">
    <location>
        <begin position="1261"/>
        <end position="1280"/>
    </location>
</feature>
<feature type="transmembrane region" description="Helical" evidence="9">
    <location>
        <begin position="608"/>
        <end position="628"/>
    </location>
</feature>
<feature type="compositionally biased region" description="Basic and acidic residues" evidence="8">
    <location>
        <begin position="1222"/>
        <end position="1231"/>
    </location>
</feature>
<feature type="region of interest" description="Disordered" evidence="8">
    <location>
        <begin position="831"/>
        <end position="853"/>
    </location>
</feature>
<evidence type="ECO:0000256" key="2">
    <source>
        <dbReference type="ARBA" id="ARBA00022443"/>
    </source>
</evidence>
<keyword evidence="5 9" id="KW-1133">Transmembrane helix</keyword>
<dbReference type="Gene3D" id="1.20.120.350">
    <property type="entry name" value="Voltage-gated potassium channels. Chain C"/>
    <property type="match status" value="2"/>
</dbReference>
<dbReference type="InterPro" id="IPR036028">
    <property type="entry name" value="SH3-like_dom_sf"/>
</dbReference>
<feature type="transmembrane region" description="Helical" evidence="9">
    <location>
        <begin position="551"/>
        <end position="572"/>
    </location>
</feature>
<evidence type="ECO:0000256" key="3">
    <source>
        <dbReference type="ARBA" id="ARBA00022692"/>
    </source>
</evidence>
<feature type="transmembrane region" description="Helical" evidence="9">
    <location>
        <begin position="515"/>
        <end position="539"/>
    </location>
</feature>
<feature type="compositionally biased region" description="Basic and acidic residues" evidence="8">
    <location>
        <begin position="963"/>
        <end position="974"/>
    </location>
</feature>
<dbReference type="PROSITE" id="PS50002">
    <property type="entry name" value="SH3"/>
    <property type="match status" value="1"/>
</dbReference>
<feature type="region of interest" description="Disordered" evidence="8">
    <location>
        <begin position="1107"/>
        <end position="1312"/>
    </location>
</feature>
<dbReference type="EMBL" id="CALNXI010000101">
    <property type="protein sequence ID" value="CAH3018957.1"/>
    <property type="molecule type" value="Genomic_DNA"/>
</dbReference>
<feature type="compositionally biased region" description="Low complexity" evidence="8">
    <location>
        <begin position="1137"/>
        <end position="1165"/>
    </location>
</feature>
<dbReference type="InterPro" id="IPR027359">
    <property type="entry name" value="Volt_channel_dom_sf"/>
</dbReference>
<reference evidence="11 12" key="1">
    <citation type="submission" date="2022-05" db="EMBL/GenBank/DDBJ databases">
        <authorList>
            <consortium name="Genoscope - CEA"/>
            <person name="William W."/>
        </authorList>
    </citation>
    <scope>NUCLEOTIDE SEQUENCE [LARGE SCALE GENOMIC DNA]</scope>
</reference>
<evidence type="ECO:0000256" key="1">
    <source>
        <dbReference type="ARBA" id="ARBA00004141"/>
    </source>
</evidence>
<accession>A0ABN8LSF1</accession>
<feature type="transmembrane region" description="Helical" evidence="9">
    <location>
        <begin position="177"/>
        <end position="203"/>
    </location>
</feature>
<dbReference type="InterPro" id="IPR018247">
    <property type="entry name" value="EF_Hand_1_Ca_BS"/>
</dbReference>
<dbReference type="SMART" id="SM00326">
    <property type="entry name" value="SH3"/>
    <property type="match status" value="1"/>
</dbReference>
<dbReference type="Proteomes" id="UP001159427">
    <property type="component" value="Unassembled WGS sequence"/>
</dbReference>
<dbReference type="InterPro" id="IPR011992">
    <property type="entry name" value="EF-hand-dom_pair"/>
</dbReference>
<feature type="transmembrane region" description="Helical" evidence="9">
    <location>
        <begin position="681"/>
        <end position="704"/>
    </location>
</feature>
<dbReference type="SUPFAM" id="SSF81324">
    <property type="entry name" value="Voltage-gated potassium channels"/>
    <property type="match status" value="2"/>
</dbReference>
<evidence type="ECO:0000313" key="12">
    <source>
        <dbReference type="Proteomes" id="UP001159427"/>
    </source>
</evidence>
<feature type="region of interest" description="Disordered" evidence="8">
    <location>
        <begin position="958"/>
        <end position="1030"/>
    </location>
</feature>
<dbReference type="SUPFAM" id="SSF50044">
    <property type="entry name" value="SH3-domain"/>
    <property type="match status" value="1"/>
</dbReference>
<keyword evidence="6 9" id="KW-0472">Membrane</keyword>
<feature type="compositionally biased region" description="Basic and acidic residues" evidence="8">
    <location>
        <begin position="984"/>
        <end position="1012"/>
    </location>
</feature>
<feature type="compositionally biased region" description="Basic and acidic residues" evidence="8">
    <location>
        <begin position="840"/>
        <end position="853"/>
    </location>
</feature>
<feature type="transmembrane region" description="Helical" evidence="9">
    <location>
        <begin position="371"/>
        <end position="401"/>
    </location>
</feature>
<feature type="transmembrane region" description="Helical" evidence="9">
    <location>
        <begin position="640"/>
        <end position="661"/>
    </location>
</feature>
<keyword evidence="4" id="KW-0106">Calcium</keyword>
<organism evidence="11 12">
    <name type="scientific">Porites evermanni</name>
    <dbReference type="NCBI Taxonomy" id="104178"/>
    <lineage>
        <taxon>Eukaryota</taxon>
        <taxon>Metazoa</taxon>
        <taxon>Cnidaria</taxon>
        <taxon>Anthozoa</taxon>
        <taxon>Hexacorallia</taxon>
        <taxon>Scleractinia</taxon>
        <taxon>Fungiina</taxon>
        <taxon>Poritidae</taxon>
        <taxon>Porites</taxon>
    </lineage>
</organism>
<evidence type="ECO:0000256" key="7">
    <source>
        <dbReference type="PROSITE-ProRule" id="PRU00192"/>
    </source>
</evidence>
<dbReference type="InterPro" id="IPR001452">
    <property type="entry name" value="SH3_domain"/>
</dbReference>
<dbReference type="PANTHER" id="PTHR46726:SF2">
    <property type="entry name" value="SH3 DOMAIN-CONTAINING PROTEIN"/>
    <property type="match status" value="1"/>
</dbReference>
<dbReference type="CDD" id="cd00174">
    <property type="entry name" value="SH3"/>
    <property type="match status" value="1"/>
</dbReference>
<protein>
    <recommendedName>
        <fullName evidence="10">SH3 domain-containing protein</fullName>
    </recommendedName>
</protein>
<keyword evidence="12" id="KW-1185">Reference proteome</keyword>
<feature type="transmembrane region" description="Helical" evidence="9">
    <location>
        <begin position="584"/>
        <end position="602"/>
    </location>
</feature>
<dbReference type="PROSITE" id="PS00018">
    <property type="entry name" value="EF_HAND_1"/>
    <property type="match status" value="1"/>
</dbReference>
<evidence type="ECO:0000256" key="8">
    <source>
        <dbReference type="SAM" id="MobiDB-lite"/>
    </source>
</evidence>
<dbReference type="Pfam" id="PF07653">
    <property type="entry name" value="SH3_2"/>
    <property type="match status" value="1"/>
</dbReference>
<proteinExistence type="predicted"/>
<dbReference type="InterPro" id="IPR005821">
    <property type="entry name" value="Ion_trans_dom"/>
</dbReference>
<comment type="caution">
    <text evidence="11">The sequence shown here is derived from an EMBL/GenBank/DDBJ whole genome shotgun (WGS) entry which is preliminary data.</text>
</comment>